<accession>A0A512NNG7</accession>
<dbReference type="RefSeq" id="WP_147155823.1">
    <property type="nucleotide sequence ID" value="NZ_BKAJ01000166.1"/>
</dbReference>
<proteinExistence type="predicted"/>
<dbReference type="OrthoDB" id="9817858at2"/>
<keyword evidence="3" id="KW-1185">Reference proteome</keyword>
<organism evidence="2 3">
    <name type="scientific">Reyranella soli</name>
    <dbReference type="NCBI Taxonomy" id="1230389"/>
    <lineage>
        <taxon>Bacteria</taxon>
        <taxon>Pseudomonadati</taxon>
        <taxon>Pseudomonadota</taxon>
        <taxon>Alphaproteobacteria</taxon>
        <taxon>Hyphomicrobiales</taxon>
        <taxon>Reyranellaceae</taxon>
        <taxon>Reyranella</taxon>
    </lineage>
</organism>
<reference evidence="2 3" key="1">
    <citation type="submission" date="2019-07" db="EMBL/GenBank/DDBJ databases">
        <title>Whole genome shotgun sequence of Reyranella soli NBRC 108950.</title>
        <authorList>
            <person name="Hosoyama A."/>
            <person name="Uohara A."/>
            <person name="Ohji S."/>
            <person name="Ichikawa N."/>
        </authorList>
    </citation>
    <scope>NUCLEOTIDE SEQUENCE [LARGE SCALE GENOMIC DNA]</scope>
    <source>
        <strain evidence="2 3">NBRC 108950</strain>
    </source>
</reference>
<dbReference type="InterPro" id="IPR011050">
    <property type="entry name" value="Pectin_lyase_fold/virulence"/>
</dbReference>
<evidence type="ECO:0000313" key="2">
    <source>
        <dbReference type="EMBL" id="GEP60479.1"/>
    </source>
</evidence>
<dbReference type="SUPFAM" id="SSF51126">
    <property type="entry name" value="Pectin lyase-like"/>
    <property type="match status" value="1"/>
</dbReference>
<dbReference type="EMBL" id="BKAJ01000166">
    <property type="protein sequence ID" value="GEP60479.1"/>
    <property type="molecule type" value="Genomic_DNA"/>
</dbReference>
<dbReference type="AlphaFoldDB" id="A0A512NNG7"/>
<dbReference type="Proteomes" id="UP000321058">
    <property type="component" value="Unassembled WGS sequence"/>
</dbReference>
<dbReference type="InterPro" id="IPR012334">
    <property type="entry name" value="Pectin_lyas_fold"/>
</dbReference>
<sequence length="345" mass="36658">MPKTRRRFLAAASATAAAVAAPAIAQSKETEAAGFEEALRAKFADGDVLDWRGGNVKLRKPITIEVTSNLLGPGLDLNGAKLIADFNDANKRAITIRIPARAKNIALRGMKILNGTILAASPAQDAIGLECLTNQSWLYSWKLMNLDIEHFARDGLHFDGSVFEGECHAITCADNGRNGMTFRNNGPIGDIGIVSAIAIFGGQMRKNGNAGIETQSNLPYQEPRDLNISQTYFVENKGPGLLATSGLSMAMGCGFENNGGCGIKLANEGRLFACRASTYKSQPYLVDAFLNGGSMLLDGCRIEGYGGFEGKMKYAKIGGKGSVVLRASGDRSTVDVSNDIAVKVV</sequence>
<protein>
    <recommendedName>
        <fullName evidence="4">Right handed beta helix domain-containing protein</fullName>
    </recommendedName>
</protein>
<gene>
    <name evidence="2" type="ORF">RSO01_76450</name>
</gene>
<keyword evidence="1" id="KW-0732">Signal</keyword>
<dbReference type="InterPro" id="IPR006311">
    <property type="entry name" value="TAT_signal"/>
</dbReference>
<comment type="caution">
    <text evidence="2">The sequence shown here is derived from an EMBL/GenBank/DDBJ whole genome shotgun (WGS) entry which is preliminary data.</text>
</comment>
<feature type="signal peptide" evidence="1">
    <location>
        <begin position="1"/>
        <end position="25"/>
    </location>
</feature>
<dbReference type="PROSITE" id="PS51318">
    <property type="entry name" value="TAT"/>
    <property type="match status" value="1"/>
</dbReference>
<feature type="chain" id="PRO_5022106133" description="Right handed beta helix domain-containing protein" evidence="1">
    <location>
        <begin position="26"/>
        <end position="345"/>
    </location>
</feature>
<dbReference type="Gene3D" id="2.160.20.10">
    <property type="entry name" value="Single-stranded right-handed beta-helix, Pectin lyase-like"/>
    <property type="match status" value="1"/>
</dbReference>
<evidence type="ECO:0000256" key="1">
    <source>
        <dbReference type="SAM" id="SignalP"/>
    </source>
</evidence>
<evidence type="ECO:0000313" key="3">
    <source>
        <dbReference type="Proteomes" id="UP000321058"/>
    </source>
</evidence>
<name>A0A512NNG7_9HYPH</name>
<evidence type="ECO:0008006" key="4">
    <source>
        <dbReference type="Google" id="ProtNLM"/>
    </source>
</evidence>